<dbReference type="GO" id="GO:0036498">
    <property type="term" value="P:IRE1-mediated unfolded protein response"/>
    <property type="evidence" value="ECO:0007669"/>
    <property type="project" value="TreeGrafter"/>
</dbReference>
<sequence length="916" mass="105089">MMDRKQRLEGINIIERLTKSKMFSVDIDEGSKDISLPFIEQEKKGDFIHYSLHDYRAGDEFVHKYNYSDRKDSRKQHAKGLFEKTQKDTEEYILNAIRALPKDGSTPSSSIDTLLLMCSSLNLTDTLNENEFKTIYKLEEKHFRDNVKLIMDLGQVTLFEIILSHILRRSTTLLKFISVFYHCIEAQTLFYIVTSLYLMPATGPSPRFTQEEDKEYRIEFMEILVRLRHMNTYHFIVHQTYEESGVFMYAEDYMNKDAIFSGGVWGSYNSVSKIPVTTTREVDLAKYILSKYPETTFLDDLTCQILETKFERKQELSQWTKIAKDKTSALISELAKDLGTGLGKEATKKKKKKKSKPKNDKKEEKIDDKIEEEKEKEKEEEEEKEKELLNLLKNINNSTLPTTNLKNSSTTTTTTKTNQNNNNEKKKQQPTKKIIKNQSSKPTPTPPPLQIKTDQLVIPKTTTTTTPTSSESTKQINLNKVKIDKKQQQEELLSRYNIVEVELDKTVGKFRFSRAPKYIIGRGSNGTLVFMGLWSEFKVPVAIKQMNKAFNETSRVAEEIDLMIKLSNEAAGSSNMVRYIDKEEDDMFFYLGVSLCDCSLQEMYENEAVPAQIIQQKKNLDKMTAIKDMISGVTFLHQHNVVHNDLNPRNILIKDGRLLISDMGLSKMLTVDSSFSLTHSPTGTGGYHPAETITGQRKTKSVDIFSLGCLICYILSDGQGHPFGTDKWQRISRIMCDRPDVAESLPQANKESIDLITQMVLKDADSRPSIAAVSKHPFFWTVQQKMSFLDTSYQASKSSSWNTLPVVSLQEIGSSTVKSWDTVIDKNLLSLLVQNVNVTYNFENVKDLIRCIRNCIQHFKDIKLNNNSKQFFDSPEAAFQYFDTLFPQLVINLYVTFRSNPNFIKSNATILSLFFN</sequence>
<evidence type="ECO:0000259" key="11">
    <source>
        <dbReference type="PROSITE" id="PS50011"/>
    </source>
</evidence>
<evidence type="ECO:0000256" key="5">
    <source>
        <dbReference type="ARBA" id="ARBA00022840"/>
    </source>
</evidence>
<protein>
    <recommendedName>
        <fullName evidence="1">non-specific serine/threonine protein kinase</fullName>
        <ecNumber evidence="1">2.7.11.1</ecNumber>
    </recommendedName>
</protein>
<dbReference type="InterPro" id="IPR010513">
    <property type="entry name" value="KEN_dom"/>
</dbReference>
<gene>
    <name evidence="13" type="primary">irlE</name>
    <name evidence="13" type="ORF">DFA_00609</name>
</gene>
<feature type="domain" description="Protein kinase" evidence="11">
    <location>
        <begin position="514"/>
        <end position="779"/>
    </location>
</feature>
<feature type="region of interest" description="Disordered" evidence="10">
    <location>
        <begin position="343"/>
        <end position="365"/>
    </location>
</feature>
<dbReference type="InterPro" id="IPR000719">
    <property type="entry name" value="Prot_kinase_dom"/>
</dbReference>
<keyword evidence="6" id="KW-0175">Coiled coil</keyword>
<dbReference type="PROSITE" id="PS50011">
    <property type="entry name" value="PROTEIN_KINASE_DOM"/>
    <property type="match status" value="1"/>
</dbReference>
<dbReference type="InterPro" id="IPR038357">
    <property type="entry name" value="KEN_sf"/>
</dbReference>
<dbReference type="GO" id="GO:0004674">
    <property type="term" value="F:protein serine/threonine kinase activity"/>
    <property type="evidence" value="ECO:0007669"/>
    <property type="project" value="UniProtKB-KW"/>
</dbReference>
<dbReference type="InterPro" id="IPR017441">
    <property type="entry name" value="Protein_kinase_ATP_BS"/>
</dbReference>
<dbReference type="GeneID" id="14873891"/>
<dbReference type="EC" id="2.7.11.1" evidence="1"/>
<dbReference type="Gene3D" id="3.30.200.20">
    <property type="entry name" value="Phosphorylase Kinase, domain 1"/>
    <property type="match status" value="1"/>
</dbReference>
<evidence type="ECO:0000256" key="10">
    <source>
        <dbReference type="SAM" id="MobiDB-lite"/>
    </source>
</evidence>
<dbReference type="Gene3D" id="1.20.1440.180">
    <property type="entry name" value="KEN domain"/>
    <property type="match status" value="1"/>
</dbReference>
<evidence type="ECO:0000256" key="2">
    <source>
        <dbReference type="ARBA" id="ARBA00022527"/>
    </source>
</evidence>
<dbReference type="InterPro" id="IPR045133">
    <property type="entry name" value="IRE1/2-like"/>
</dbReference>
<proteinExistence type="predicted"/>
<evidence type="ECO:0000313" key="13">
    <source>
        <dbReference type="EMBL" id="EGG20746.1"/>
    </source>
</evidence>
<comment type="catalytic activity">
    <reaction evidence="8">
        <text>L-seryl-[protein] + ATP = O-phospho-L-seryl-[protein] + ADP + H(+)</text>
        <dbReference type="Rhea" id="RHEA:17989"/>
        <dbReference type="Rhea" id="RHEA-COMP:9863"/>
        <dbReference type="Rhea" id="RHEA-COMP:11604"/>
        <dbReference type="ChEBI" id="CHEBI:15378"/>
        <dbReference type="ChEBI" id="CHEBI:29999"/>
        <dbReference type="ChEBI" id="CHEBI:30616"/>
        <dbReference type="ChEBI" id="CHEBI:83421"/>
        <dbReference type="ChEBI" id="CHEBI:456216"/>
        <dbReference type="EC" id="2.7.11.1"/>
    </reaction>
</comment>
<dbReference type="SUPFAM" id="SSF56112">
    <property type="entry name" value="Protein kinase-like (PK-like)"/>
    <property type="match status" value="1"/>
</dbReference>
<dbReference type="SMART" id="SM00220">
    <property type="entry name" value="S_TKc"/>
    <property type="match status" value="1"/>
</dbReference>
<dbReference type="Proteomes" id="UP000007797">
    <property type="component" value="Unassembled WGS sequence"/>
</dbReference>
<keyword evidence="4" id="KW-0808">Transferase</keyword>
<feature type="region of interest" description="Disordered" evidence="10">
    <location>
        <begin position="393"/>
        <end position="453"/>
    </location>
</feature>
<evidence type="ECO:0000256" key="4">
    <source>
        <dbReference type="ARBA" id="ARBA00022777"/>
    </source>
</evidence>
<evidence type="ECO:0000256" key="3">
    <source>
        <dbReference type="ARBA" id="ARBA00022741"/>
    </source>
</evidence>
<keyword evidence="4" id="KW-0418">Kinase</keyword>
<dbReference type="GO" id="GO:0006397">
    <property type="term" value="P:mRNA processing"/>
    <property type="evidence" value="ECO:0007669"/>
    <property type="project" value="InterPro"/>
</dbReference>
<dbReference type="GO" id="GO:0004521">
    <property type="term" value="F:RNA endonuclease activity"/>
    <property type="evidence" value="ECO:0007669"/>
    <property type="project" value="InterPro"/>
</dbReference>
<dbReference type="OrthoDB" id="20763at2759"/>
<feature type="compositionally biased region" description="Low complexity" evidence="10">
    <location>
        <begin position="393"/>
        <end position="422"/>
    </location>
</feature>
<dbReference type="GO" id="GO:1990604">
    <property type="term" value="C:IRE1-TRAF2-ASK1 complex"/>
    <property type="evidence" value="ECO:0007669"/>
    <property type="project" value="TreeGrafter"/>
</dbReference>
<dbReference type="AlphaFoldDB" id="F4PSV7"/>
<evidence type="ECO:0000256" key="6">
    <source>
        <dbReference type="ARBA" id="ARBA00023054"/>
    </source>
</evidence>
<keyword evidence="5 9" id="KW-0067">ATP-binding</keyword>
<evidence type="ECO:0000313" key="14">
    <source>
        <dbReference type="Proteomes" id="UP000007797"/>
    </source>
</evidence>
<reference evidence="14" key="1">
    <citation type="journal article" date="2011" name="Genome Res.">
        <title>Phylogeny-wide analysis of social amoeba genomes highlights ancient origins for complex intercellular communication.</title>
        <authorList>
            <person name="Heidel A.J."/>
            <person name="Lawal H.M."/>
            <person name="Felder M."/>
            <person name="Schilde C."/>
            <person name="Helps N.R."/>
            <person name="Tunggal B."/>
            <person name="Rivero F."/>
            <person name="John U."/>
            <person name="Schleicher M."/>
            <person name="Eichinger L."/>
            <person name="Platzer M."/>
            <person name="Noegel A.A."/>
            <person name="Schaap P."/>
            <person name="Gloeckner G."/>
        </authorList>
    </citation>
    <scope>NUCLEOTIDE SEQUENCE [LARGE SCALE GENOMIC DNA]</scope>
    <source>
        <strain evidence="14">SH3</strain>
    </source>
</reference>
<feature type="binding site" evidence="9">
    <location>
        <position position="544"/>
    </location>
    <ligand>
        <name>ATP</name>
        <dbReference type="ChEBI" id="CHEBI:30616"/>
    </ligand>
</feature>
<dbReference type="InterPro" id="IPR011009">
    <property type="entry name" value="Kinase-like_dom_sf"/>
</dbReference>
<dbReference type="Pfam" id="PF06479">
    <property type="entry name" value="Ribonuc_2-5A"/>
    <property type="match status" value="1"/>
</dbReference>
<keyword evidence="2" id="KW-0723">Serine/threonine-protein kinase</keyword>
<keyword evidence="3 9" id="KW-0547">Nucleotide-binding</keyword>
<dbReference type="PROSITE" id="PS00107">
    <property type="entry name" value="PROTEIN_KINASE_ATP"/>
    <property type="match status" value="1"/>
</dbReference>
<evidence type="ECO:0000256" key="7">
    <source>
        <dbReference type="ARBA" id="ARBA00047899"/>
    </source>
</evidence>
<dbReference type="STRING" id="1054147.F4PSV7"/>
<keyword evidence="14" id="KW-1185">Reference proteome</keyword>
<evidence type="ECO:0000259" key="12">
    <source>
        <dbReference type="PROSITE" id="PS51392"/>
    </source>
</evidence>
<dbReference type="PROSITE" id="PS51392">
    <property type="entry name" value="KEN"/>
    <property type="match status" value="1"/>
</dbReference>
<dbReference type="Pfam" id="PF00069">
    <property type="entry name" value="Pkinase"/>
    <property type="match status" value="1"/>
</dbReference>
<evidence type="ECO:0000256" key="9">
    <source>
        <dbReference type="PROSITE-ProRule" id="PRU10141"/>
    </source>
</evidence>
<comment type="catalytic activity">
    <reaction evidence="7">
        <text>L-threonyl-[protein] + ATP = O-phospho-L-threonyl-[protein] + ADP + H(+)</text>
        <dbReference type="Rhea" id="RHEA:46608"/>
        <dbReference type="Rhea" id="RHEA-COMP:11060"/>
        <dbReference type="Rhea" id="RHEA-COMP:11605"/>
        <dbReference type="ChEBI" id="CHEBI:15378"/>
        <dbReference type="ChEBI" id="CHEBI:30013"/>
        <dbReference type="ChEBI" id="CHEBI:30616"/>
        <dbReference type="ChEBI" id="CHEBI:61977"/>
        <dbReference type="ChEBI" id="CHEBI:456216"/>
        <dbReference type="EC" id="2.7.11.1"/>
    </reaction>
</comment>
<dbReference type="PANTHER" id="PTHR13954:SF12">
    <property type="entry name" value="SERINE_THREONINE-PROTEIN KINASE IRLA-RELATED"/>
    <property type="match status" value="1"/>
</dbReference>
<evidence type="ECO:0000256" key="8">
    <source>
        <dbReference type="ARBA" id="ARBA00048679"/>
    </source>
</evidence>
<dbReference type="CDD" id="cd10321">
    <property type="entry name" value="RNase_Ire1_like"/>
    <property type="match status" value="1"/>
</dbReference>
<dbReference type="GO" id="GO:0051082">
    <property type="term" value="F:unfolded protein binding"/>
    <property type="evidence" value="ECO:0007669"/>
    <property type="project" value="TreeGrafter"/>
</dbReference>
<evidence type="ECO:0000256" key="1">
    <source>
        <dbReference type="ARBA" id="ARBA00012513"/>
    </source>
</evidence>
<dbReference type="EMBL" id="GL883010">
    <property type="protein sequence ID" value="EGG20746.1"/>
    <property type="molecule type" value="Genomic_DNA"/>
</dbReference>
<dbReference type="RefSeq" id="XP_004358596.1">
    <property type="nucleotide sequence ID" value="XM_004358539.1"/>
</dbReference>
<dbReference type="Gene3D" id="1.10.510.10">
    <property type="entry name" value="Transferase(Phosphotransferase) domain 1"/>
    <property type="match status" value="1"/>
</dbReference>
<dbReference type="PANTHER" id="PTHR13954">
    <property type="entry name" value="IRE1-RELATED"/>
    <property type="match status" value="1"/>
</dbReference>
<name>F4PSV7_CACFS</name>
<accession>F4PSV7</accession>
<feature type="compositionally biased region" description="Basic residues" evidence="10">
    <location>
        <begin position="347"/>
        <end position="356"/>
    </location>
</feature>
<dbReference type="KEGG" id="dfa:DFA_00609"/>
<feature type="domain" description="KEN" evidence="12">
    <location>
        <begin position="782"/>
        <end position="916"/>
    </location>
</feature>
<dbReference type="GO" id="GO:0005524">
    <property type="term" value="F:ATP binding"/>
    <property type="evidence" value="ECO:0007669"/>
    <property type="project" value="UniProtKB-UniRule"/>
</dbReference>
<organism evidence="13 14">
    <name type="scientific">Cavenderia fasciculata</name>
    <name type="common">Slime mold</name>
    <name type="synonym">Dictyostelium fasciculatum</name>
    <dbReference type="NCBI Taxonomy" id="261658"/>
    <lineage>
        <taxon>Eukaryota</taxon>
        <taxon>Amoebozoa</taxon>
        <taxon>Evosea</taxon>
        <taxon>Eumycetozoa</taxon>
        <taxon>Dictyostelia</taxon>
        <taxon>Acytosteliales</taxon>
        <taxon>Cavenderiaceae</taxon>
        <taxon>Cavenderia</taxon>
    </lineage>
</organism>